<keyword evidence="3" id="KW-1185">Reference proteome</keyword>
<dbReference type="Gene3D" id="3.40.50.1820">
    <property type="entry name" value="alpha/beta hydrolase"/>
    <property type="match status" value="2"/>
</dbReference>
<dbReference type="PANTHER" id="PTHR42103:SF2">
    <property type="entry name" value="AB HYDROLASE-1 DOMAIN-CONTAINING PROTEIN"/>
    <property type="match status" value="1"/>
</dbReference>
<organism evidence="2 3">
    <name type="scientific">Podospora australis</name>
    <dbReference type="NCBI Taxonomy" id="1536484"/>
    <lineage>
        <taxon>Eukaryota</taxon>
        <taxon>Fungi</taxon>
        <taxon>Dikarya</taxon>
        <taxon>Ascomycota</taxon>
        <taxon>Pezizomycotina</taxon>
        <taxon>Sordariomycetes</taxon>
        <taxon>Sordariomycetidae</taxon>
        <taxon>Sordariales</taxon>
        <taxon>Podosporaceae</taxon>
        <taxon>Podospora</taxon>
    </lineage>
</organism>
<reference evidence="2" key="2">
    <citation type="submission" date="2023-05" db="EMBL/GenBank/DDBJ databases">
        <authorList>
            <consortium name="Lawrence Berkeley National Laboratory"/>
            <person name="Steindorff A."/>
            <person name="Hensen N."/>
            <person name="Bonometti L."/>
            <person name="Westerberg I."/>
            <person name="Brannstrom I.O."/>
            <person name="Guillou S."/>
            <person name="Cros-Aarteil S."/>
            <person name="Calhoun S."/>
            <person name="Haridas S."/>
            <person name="Kuo A."/>
            <person name="Mondo S."/>
            <person name="Pangilinan J."/>
            <person name="Riley R."/>
            <person name="Labutti K."/>
            <person name="Andreopoulos B."/>
            <person name="Lipzen A."/>
            <person name="Chen C."/>
            <person name="Yanf M."/>
            <person name="Daum C."/>
            <person name="Ng V."/>
            <person name="Clum A."/>
            <person name="Ohm R."/>
            <person name="Martin F."/>
            <person name="Silar P."/>
            <person name="Natvig D."/>
            <person name="Lalanne C."/>
            <person name="Gautier V."/>
            <person name="Ament-Velasquez S.L."/>
            <person name="Kruys A."/>
            <person name="Hutchinson M.I."/>
            <person name="Powell A.J."/>
            <person name="Barry K."/>
            <person name="Miller A.N."/>
            <person name="Grigoriev I.V."/>
            <person name="Debuchy R."/>
            <person name="Gladieux P."/>
            <person name="Thoren M.H."/>
            <person name="Johannesson H."/>
        </authorList>
    </citation>
    <scope>NUCLEOTIDE SEQUENCE</scope>
    <source>
        <strain evidence="2">PSN309</strain>
    </source>
</reference>
<gene>
    <name evidence="2" type="ORF">QBC35DRAFT_274187</name>
</gene>
<protein>
    <submittedName>
        <fullName evidence="2">Uncharacterized protein</fullName>
    </submittedName>
</protein>
<evidence type="ECO:0000313" key="3">
    <source>
        <dbReference type="Proteomes" id="UP001302126"/>
    </source>
</evidence>
<proteinExistence type="predicted"/>
<feature type="compositionally biased region" description="Basic residues" evidence="1">
    <location>
        <begin position="278"/>
        <end position="287"/>
    </location>
</feature>
<dbReference type="InterPro" id="IPR029058">
    <property type="entry name" value="AB_hydrolase_fold"/>
</dbReference>
<feature type="region of interest" description="Disordered" evidence="1">
    <location>
        <begin position="278"/>
        <end position="300"/>
    </location>
</feature>
<evidence type="ECO:0000256" key="1">
    <source>
        <dbReference type="SAM" id="MobiDB-lite"/>
    </source>
</evidence>
<reference evidence="2" key="1">
    <citation type="journal article" date="2023" name="Mol. Phylogenet. Evol.">
        <title>Genome-scale phylogeny and comparative genomics of the fungal order Sordariales.</title>
        <authorList>
            <person name="Hensen N."/>
            <person name="Bonometti L."/>
            <person name="Westerberg I."/>
            <person name="Brannstrom I.O."/>
            <person name="Guillou S."/>
            <person name="Cros-Aarteil S."/>
            <person name="Calhoun S."/>
            <person name="Haridas S."/>
            <person name="Kuo A."/>
            <person name="Mondo S."/>
            <person name="Pangilinan J."/>
            <person name="Riley R."/>
            <person name="LaButti K."/>
            <person name="Andreopoulos B."/>
            <person name="Lipzen A."/>
            <person name="Chen C."/>
            <person name="Yan M."/>
            <person name="Daum C."/>
            <person name="Ng V."/>
            <person name="Clum A."/>
            <person name="Steindorff A."/>
            <person name="Ohm R.A."/>
            <person name="Martin F."/>
            <person name="Silar P."/>
            <person name="Natvig D.O."/>
            <person name="Lalanne C."/>
            <person name="Gautier V."/>
            <person name="Ament-Velasquez S.L."/>
            <person name="Kruys A."/>
            <person name="Hutchinson M.I."/>
            <person name="Powell A.J."/>
            <person name="Barry K."/>
            <person name="Miller A.N."/>
            <person name="Grigoriev I.V."/>
            <person name="Debuchy R."/>
            <person name="Gladieux P."/>
            <person name="Hiltunen Thoren M."/>
            <person name="Johannesson H."/>
        </authorList>
    </citation>
    <scope>NUCLEOTIDE SEQUENCE</scope>
    <source>
        <strain evidence="2">PSN309</strain>
    </source>
</reference>
<dbReference type="SUPFAM" id="SSF53474">
    <property type="entry name" value="alpha/beta-Hydrolases"/>
    <property type="match status" value="2"/>
</dbReference>
<dbReference type="PANTHER" id="PTHR42103">
    <property type="entry name" value="ALPHA/BETA-HYDROLASES SUPERFAMILY PROTEIN"/>
    <property type="match status" value="1"/>
</dbReference>
<name>A0AAN6WTS1_9PEZI</name>
<dbReference type="AlphaFoldDB" id="A0AAN6WTS1"/>
<dbReference type="EMBL" id="MU864427">
    <property type="protein sequence ID" value="KAK4186302.1"/>
    <property type="molecule type" value="Genomic_DNA"/>
</dbReference>
<sequence>MLPEPSITFTVPSLHDGLPINCRVYHPASLAASPSAPPWKKHTAIFAHPYAPLGGSYDDHVVDAVAGTLLRMGFLVGTFNFRGARGSAGKTSWTAKAERGDYMAVVGFLAHYVHFLDPFRRVTIRLSDTPIREDEIILDGSSVSKIRVCPPDFSQGTSHLPNAAQPVFLLGGYSYGSMIASQLPYLETILSVFETPECGSTAAEVRLRAEHLAEKENTLLASARIAVIDQQAQKSPRRALGLRIGGDEDNRKSHESRRPMSVELEEKIRHGVEELMAKTKKGQKKTKSSQVDGLDGVMRDTPKPEVEHLLPVLNRTTYQPAYLLVSPLQGVVTNLATMSMPTSLLGFGQRAWNRLPARTGSTVSQSAQARPAALRQVASPEAEDKLVKNQTLAIYGDSDGFVSARRLRQWASRLEGIPGSQFRAHEVSGANHFWNERKAAFTLRDAVRTFVESVLKDDVLT</sequence>
<evidence type="ECO:0000313" key="2">
    <source>
        <dbReference type="EMBL" id="KAK4186302.1"/>
    </source>
</evidence>
<accession>A0AAN6WTS1</accession>
<comment type="caution">
    <text evidence="2">The sequence shown here is derived from an EMBL/GenBank/DDBJ whole genome shotgun (WGS) entry which is preliminary data.</text>
</comment>
<dbReference type="Proteomes" id="UP001302126">
    <property type="component" value="Unassembled WGS sequence"/>
</dbReference>